<sequence>MTVTSDQPTAKTGELLPAKLADTQLDHFERMVQIVTRTDAATAANRFDADYWEKRIRALVKTHDLVTTQRCRVITMLDLLERHALIKAREGTAA</sequence>
<dbReference type="RefSeq" id="WP_137337508.1">
    <property type="nucleotide sequence ID" value="NZ_CP040078.1"/>
</dbReference>
<reference evidence="1 2" key="1">
    <citation type="submission" date="2019-05" db="EMBL/GenBank/DDBJ databases">
        <title>Burkholderia sp. DHOD12, isolated from subtropical forest soil.</title>
        <authorList>
            <person name="Gao Z.-H."/>
            <person name="Qiu L.-H."/>
        </authorList>
    </citation>
    <scope>NUCLEOTIDE SEQUENCE [LARGE SCALE GENOMIC DNA]</scope>
    <source>
        <strain evidence="1 2">DHOD12</strain>
    </source>
</reference>
<dbReference type="OrthoDB" id="9009585at2"/>
<evidence type="ECO:0000313" key="1">
    <source>
        <dbReference type="EMBL" id="QCP54750.1"/>
    </source>
</evidence>
<keyword evidence="2" id="KW-1185">Reference proteome</keyword>
<evidence type="ECO:0000313" key="2">
    <source>
        <dbReference type="Proteomes" id="UP000298656"/>
    </source>
</evidence>
<proteinExistence type="predicted"/>
<gene>
    <name evidence="1" type="ORF">FAZ95_38520</name>
</gene>
<accession>A0A4V1EIS1</accession>
<dbReference type="Proteomes" id="UP000298656">
    <property type="component" value="Chromosome 2"/>
</dbReference>
<protein>
    <submittedName>
        <fullName evidence="1">Uncharacterized protein</fullName>
    </submittedName>
</protein>
<organism evidence="1 2">
    <name type="scientific">Trinickia violacea</name>
    <dbReference type="NCBI Taxonomy" id="2571746"/>
    <lineage>
        <taxon>Bacteria</taxon>
        <taxon>Pseudomonadati</taxon>
        <taxon>Pseudomonadota</taxon>
        <taxon>Betaproteobacteria</taxon>
        <taxon>Burkholderiales</taxon>
        <taxon>Burkholderiaceae</taxon>
        <taxon>Trinickia</taxon>
    </lineage>
</organism>
<dbReference type="AlphaFoldDB" id="A0A4V1EIS1"/>
<dbReference type="KEGG" id="tvl:FAZ95_38520"/>
<dbReference type="EMBL" id="CP040078">
    <property type="protein sequence ID" value="QCP54750.1"/>
    <property type="molecule type" value="Genomic_DNA"/>
</dbReference>
<name>A0A4V1EIS1_9BURK</name>